<organism evidence="3 4">
    <name type="scientific">Melanomma pulvis-pyrius CBS 109.77</name>
    <dbReference type="NCBI Taxonomy" id="1314802"/>
    <lineage>
        <taxon>Eukaryota</taxon>
        <taxon>Fungi</taxon>
        <taxon>Dikarya</taxon>
        <taxon>Ascomycota</taxon>
        <taxon>Pezizomycotina</taxon>
        <taxon>Dothideomycetes</taxon>
        <taxon>Pleosporomycetidae</taxon>
        <taxon>Pleosporales</taxon>
        <taxon>Melanommataceae</taxon>
        <taxon>Melanomma</taxon>
    </lineage>
</organism>
<sequence>MPKRSSGCFECRKRKVRCDEAKPECNTCLRRGTKCPGYRPTQSFILHTFDERTVKPGIVKEDESRYKYANSSGQHSVVQLLPRDIRPVDAPIPRPLSPVTIDRIQHLGNFLSLYLPRWKGEVLTPPSALILSLPNIPASRKNFLAALDALSAAQIAVSNKSYSLINRTRSLYGTALSQLMKSITQPNSAQEDETLLATYLLALYEVFVGVTNGHGFFYHVQGLLRLFKERGPSSFNSRLSMDIFHGTRYYSLTIGFHVRKASILDSPEWLAITSKEAITDPYVSLIDICIHVPRILERTDKLFRAGGSAEEFEKIMTDSQLLAAQGKEWHACFEKDGPRYTKVDVRTINGFLGVCDDLTFETVFAFNSFATSNTYLGYWMSMLILQSNAFLLARKFRALEPMQLFLWDRELSGYADCICRGVPFSCRPEAGYTGRFGTLTPLVVARKYFDAKGASKEIAWCERAYYGTKVPGLYTPPMPIVPAVKFSEFVQNSERYI</sequence>
<dbReference type="CDD" id="cd00067">
    <property type="entry name" value="GAL4"/>
    <property type="match status" value="1"/>
</dbReference>
<dbReference type="PROSITE" id="PS00463">
    <property type="entry name" value="ZN2_CY6_FUNGAL_1"/>
    <property type="match status" value="1"/>
</dbReference>
<evidence type="ECO:0000256" key="1">
    <source>
        <dbReference type="ARBA" id="ARBA00023242"/>
    </source>
</evidence>
<gene>
    <name evidence="3" type="ORF">K505DRAFT_273010</name>
</gene>
<evidence type="ECO:0000313" key="3">
    <source>
        <dbReference type="EMBL" id="KAF2795589.1"/>
    </source>
</evidence>
<dbReference type="Pfam" id="PF11951">
    <property type="entry name" value="Fungal_trans_2"/>
    <property type="match status" value="1"/>
</dbReference>
<dbReference type="Proteomes" id="UP000799757">
    <property type="component" value="Unassembled WGS sequence"/>
</dbReference>
<feature type="domain" description="Zn(2)-C6 fungal-type" evidence="2">
    <location>
        <begin position="7"/>
        <end position="35"/>
    </location>
</feature>
<name>A0A6A6XGH7_9PLEO</name>
<dbReference type="PROSITE" id="PS50048">
    <property type="entry name" value="ZN2_CY6_FUNGAL_2"/>
    <property type="match status" value="1"/>
</dbReference>
<keyword evidence="1" id="KW-0539">Nucleus</keyword>
<dbReference type="OrthoDB" id="4491390at2759"/>
<accession>A0A6A6XGH7</accession>
<dbReference type="InterPro" id="IPR053178">
    <property type="entry name" value="Osmoadaptation_assoc"/>
</dbReference>
<dbReference type="Pfam" id="PF00172">
    <property type="entry name" value="Zn_clus"/>
    <property type="match status" value="1"/>
</dbReference>
<dbReference type="InterPro" id="IPR021858">
    <property type="entry name" value="Fun_TF"/>
</dbReference>
<evidence type="ECO:0000259" key="2">
    <source>
        <dbReference type="PROSITE" id="PS50048"/>
    </source>
</evidence>
<reference evidence="3" key="1">
    <citation type="journal article" date="2020" name="Stud. Mycol.">
        <title>101 Dothideomycetes genomes: a test case for predicting lifestyles and emergence of pathogens.</title>
        <authorList>
            <person name="Haridas S."/>
            <person name="Albert R."/>
            <person name="Binder M."/>
            <person name="Bloem J."/>
            <person name="Labutti K."/>
            <person name="Salamov A."/>
            <person name="Andreopoulos B."/>
            <person name="Baker S."/>
            <person name="Barry K."/>
            <person name="Bills G."/>
            <person name="Bluhm B."/>
            <person name="Cannon C."/>
            <person name="Castanera R."/>
            <person name="Culley D."/>
            <person name="Daum C."/>
            <person name="Ezra D."/>
            <person name="Gonzalez J."/>
            <person name="Henrissat B."/>
            <person name="Kuo A."/>
            <person name="Liang C."/>
            <person name="Lipzen A."/>
            <person name="Lutzoni F."/>
            <person name="Magnuson J."/>
            <person name="Mondo S."/>
            <person name="Nolan M."/>
            <person name="Ohm R."/>
            <person name="Pangilinan J."/>
            <person name="Park H.-J."/>
            <person name="Ramirez L."/>
            <person name="Alfaro M."/>
            <person name="Sun H."/>
            <person name="Tritt A."/>
            <person name="Yoshinaga Y."/>
            <person name="Zwiers L.-H."/>
            <person name="Turgeon B."/>
            <person name="Goodwin S."/>
            <person name="Spatafora J."/>
            <person name="Crous P."/>
            <person name="Grigoriev I."/>
        </authorList>
    </citation>
    <scope>NUCLEOTIDE SEQUENCE</scope>
    <source>
        <strain evidence="3">CBS 109.77</strain>
    </source>
</reference>
<dbReference type="PANTHER" id="PTHR38111">
    <property type="entry name" value="ZN(2)-C6 FUNGAL-TYPE DOMAIN-CONTAINING PROTEIN-RELATED"/>
    <property type="match status" value="1"/>
</dbReference>
<dbReference type="InterPro" id="IPR001138">
    <property type="entry name" value="Zn2Cys6_DnaBD"/>
</dbReference>
<dbReference type="SMART" id="SM00066">
    <property type="entry name" value="GAL4"/>
    <property type="match status" value="1"/>
</dbReference>
<dbReference type="Gene3D" id="4.10.240.10">
    <property type="entry name" value="Zn(2)-C6 fungal-type DNA-binding domain"/>
    <property type="match status" value="1"/>
</dbReference>
<keyword evidence="4" id="KW-1185">Reference proteome</keyword>
<proteinExistence type="predicted"/>
<dbReference type="EMBL" id="MU001854">
    <property type="protein sequence ID" value="KAF2795589.1"/>
    <property type="molecule type" value="Genomic_DNA"/>
</dbReference>
<protein>
    <recommendedName>
        <fullName evidence="2">Zn(2)-C6 fungal-type domain-containing protein</fullName>
    </recommendedName>
</protein>
<evidence type="ECO:0000313" key="4">
    <source>
        <dbReference type="Proteomes" id="UP000799757"/>
    </source>
</evidence>
<dbReference type="PANTHER" id="PTHR38111:SF2">
    <property type="entry name" value="FINGER DOMAIN PROTEIN, PUTATIVE (AFU_ORTHOLOGUE AFUA_1G01560)-RELATED"/>
    <property type="match status" value="1"/>
</dbReference>
<dbReference type="AlphaFoldDB" id="A0A6A6XGH7"/>
<dbReference type="SUPFAM" id="SSF57701">
    <property type="entry name" value="Zn2/Cys6 DNA-binding domain"/>
    <property type="match status" value="1"/>
</dbReference>
<dbReference type="GO" id="GO:0000981">
    <property type="term" value="F:DNA-binding transcription factor activity, RNA polymerase II-specific"/>
    <property type="evidence" value="ECO:0007669"/>
    <property type="project" value="InterPro"/>
</dbReference>
<dbReference type="InterPro" id="IPR036864">
    <property type="entry name" value="Zn2-C6_fun-type_DNA-bd_sf"/>
</dbReference>
<dbReference type="GO" id="GO:0008270">
    <property type="term" value="F:zinc ion binding"/>
    <property type="evidence" value="ECO:0007669"/>
    <property type="project" value="InterPro"/>
</dbReference>